<accession>A0A319DL55</accession>
<name>A0A319DL55_9EURO</name>
<evidence type="ECO:0000313" key="2">
    <source>
        <dbReference type="Proteomes" id="UP000247810"/>
    </source>
</evidence>
<proteinExistence type="predicted"/>
<dbReference type="PANTHER" id="PTHR38123">
    <property type="entry name" value="CELL WALL SERINE-THREONINE-RICH GALACTOMANNOPROTEIN MP1 (AFU_ORTHOLOGUE AFUA_4G03240)"/>
    <property type="match status" value="1"/>
</dbReference>
<organism evidence="1 2">
    <name type="scientific">Aspergillus ellipticus CBS 707.79</name>
    <dbReference type="NCBI Taxonomy" id="1448320"/>
    <lineage>
        <taxon>Eukaryota</taxon>
        <taxon>Fungi</taxon>
        <taxon>Dikarya</taxon>
        <taxon>Ascomycota</taxon>
        <taxon>Pezizomycotina</taxon>
        <taxon>Eurotiomycetes</taxon>
        <taxon>Eurotiomycetidae</taxon>
        <taxon>Eurotiales</taxon>
        <taxon>Aspergillaceae</taxon>
        <taxon>Aspergillus</taxon>
        <taxon>Aspergillus subgen. Circumdati</taxon>
    </lineage>
</organism>
<dbReference type="STRING" id="1448320.A0A319DL55"/>
<reference evidence="1 2" key="1">
    <citation type="submission" date="2018-02" db="EMBL/GenBank/DDBJ databases">
        <title>The genomes of Aspergillus section Nigri reveals drivers in fungal speciation.</title>
        <authorList>
            <consortium name="DOE Joint Genome Institute"/>
            <person name="Vesth T.C."/>
            <person name="Nybo J."/>
            <person name="Theobald S."/>
            <person name="Brandl J."/>
            <person name="Frisvad J.C."/>
            <person name="Nielsen K.F."/>
            <person name="Lyhne E.K."/>
            <person name="Kogle M.E."/>
            <person name="Kuo A."/>
            <person name="Riley R."/>
            <person name="Clum A."/>
            <person name="Nolan M."/>
            <person name="Lipzen A."/>
            <person name="Salamov A."/>
            <person name="Henrissat B."/>
            <person name="Wiebenga A."/>
            <person name="De vries R.P."/>
            <person name="Grigoriev I.V."/>
            <person name="Mortensen U.H."/>
            <person name="Andersen M.R."/>
            <person name="Baker S.E."/>
        </authorList>
    </citation>
    <scope>NUCLEOTIDE SEQUENCE [LARGE SCALE GENOMIC DNA]</scope>
    <source>
        <strain evidence="1 2">CBS 707.79</strain>
    </source>
</reference>
<dbReference type="InterPro" id="IPR021054">
    <property type="entry name" value="Cell_wall_mannoprotein_1"/>
</dbReference>
<dbReference type="Proteomes" id="UP000247810">
    <property type="component" value="Unassembled WGS sequence"/>
</dbReference>
<sequence>MSLPRTTKSLLTPLLPLLLILNLIAATMWTTPLSFLLTTPALLLPATNAHPILPTNNKAPLDTLITAITHLSTDYTNFYHGVQAFHGTPEQYNEGLAAELIVERSIHAVISAANAVEPLNDKDSRKVLETMRQPYPEFMKNLLDLIKTKTEPVAHLGKTYEVKRILENLNRVSDMLAMGVEKKVVKEVADAVAGGRKWVDELFLETIRAYGA</sequence>
<dbReference type="EMBL" id="KZ825929">
    <property type="protein sequence ID" value="PYH91983.1"/>
    <property type="molecule type" value="Genomic_DNA"/>
</dbReference>
<keyword evidence="2" id="KW-1185">Reference proteome</keyword>
<protein>
    <submittedName>
        <fullName evidence="1">Uncharacterized protein</fullName>
    </submittedName>
</protein>
<gene>
    <name evidence="1" type="ORF">BO71DRAFT_485788</name>
</gene>
<dbReference type="VEuPathDB" id="FungiDB:BO71DRAFT_485788"/>
<dbReference type="OrthoDB" id="4492297at2759"/>
<dbReference type="GO" id="GO:0005576">
    <property type="term" value="C:extracellular region"/>
    <property type="evidence" value="ECO:0007669"/>
    <property type="project" value="TreeGrafter"/>
</dbReference>
<dbReference type="AlphaFoldDB" id="A0A319DL55"/>
<dbReference type="PANTHER" id="PTHR38123:SF1">
    <property type="entry name" value="HYDROPHOBIC SURFACE BINDING PROTEIN"/>
    <property type="match status" value="1"/>
</dbReference>
<dbReference type="Pfam" id="PF12296">
    <property type="entry name" value="HsbA"/>
    <property type="match status" value="1"/>
</dbReference>
<evidence type="ECO:0000313" key="1">
    <source>
        <dbReference type="EMBL" id="PYH91983.1"/>
    </source>
</evidence>